<organism evidence="2 3">
    <name type="scientific">Petrolisthes cinctipes</name>
    <name type="common">Flat porcelain crab</name>
    <dbReference type="NCBI Taxonomy" id="88211"/>
    <lineage>
        <taxon>Eukaryota</taxon>
        <taxon>Metazoa</taxon>
        <taxon>Ecdysozoa</taxon>
        <taxon>Arthropoda</taxon>
        <taxon>Crustacea</taxon>
        <taxon>Multicrustacea</taxon>
        <taxon>Malacostraca</taxon>
        <taxon>Eumalacostraca</taxon>
        <taxon>Eucarida</taxon>
        <taxon>Decapoda</taxon>
        <taxon>Pleocyemata</taxon>
        <taxon>Anomura</taxon>
        <taxon>Galatheoidea</taxon>
        <taxon>Porcellanidae</taxon>
        <taxon>Petrolisthes</taxon>
    </lineage>
</organism>
<dbReference type="Proteomes" id="UP001286313">
    <property type="component" value="Unassembled WGS sequence"/>
</dbReference>
<proteinExistence type="predicted"/>
<gene>
    <name evidence="2" type="ORF">Pcinc_037678</name>
</gene>
<evidence type="ECO:0000313" key="2">
    <source>
        <dbReference type="EMBL" id="KAK3855937.1"/>
    </source>
</evidence>
<evidence type="ECO:0000256" key="1">
    <source>
        <dbReference type="SAM" id="MobiDB-lite"/>
    </source>
</evidence>
<comment type="caution">
    <text evidence="2">The sequence shown here is derived from an EMBL/GenBank/DDBJ whole genome shotgun (WGS) entry which is preliminary data.</text>
</comment>
<feature type="compositionally biased region" description="Pro residues" evidence="1">
    <location>
        <begin position="9"/>
        <end position="46"/>
    </location>
</feature>
<name>A0AAE1BRX4_PETCI</name>
<keyword evidence="3" id="KW-1185">Reference proteome</keyword>
<reference evidence="2" key="1">
    <citation type="submission" date="2023-10" db="EMBL/GenBank/DDBJ databases">
        <title>Genome assemblies of two species of porcelain crab, Petrolisthes cinctipes and Petrolisthes manimaculis (Anomura: Porcellanidae).</title>
        <authorList>
            <person name="Angst P."/>
        </authorList>
    </citation>
    <scope>NUCLEOTIDE SEQUENCE</scope>
    <source>
        <strain evidence="2">PB745_01</strain>
        <tissue evidence="2">Gill</tissue>
    </source>
</reference>
<dbReference type="EMBL" id="JAWQEG010006037">
    <property type="protein sequence ID" value="KAK3855937.1"/>
    <property type="molecule type" value="Genomic_DNA"/>
</dbReference>
<protein>
    <submittedName>
        <fullName evidence="2">Uncharacterized protein</fullName>
    </submittedName>
</protein>
<feature type="region of interest" description="Disordered" evidence="1">
    <location>
        <begin position="1"/>
        <end position="93"/>
    </location>
</feature>
<feature type="compositionally biased region" description="Polar residues" evidence="1">
    <location>
        <begin position="51"/>
        <end position="63"/>
    </location>
</feature>
<sequence>MAYDHNPTPSHPPPLAPLTRSPPTPLSLRTPQPPFPSSPLPVPTQPPVTSNTLPVYSTATQDCQDIKYKLSHPPSTSIRRTVDGEGGRQRKGT</sequence>
<accession>A0AAE1BRX4</accession>
<dbReference type="AlphaFoldDB" id="A0AAE1BRX4"/>
<feature type="compositionally biased region" description="Basic and acidic residues" evidence="1">
    <location>
        <begin position="80"/>
        <end position="93"/>
    </location>
</feature>
<evidence type="ECO:0000313" key="3">
    <source>
        <dbReference type="Proteomes" id="UP001286313"/>
    </source>
</evidence>